<protein>
    <submittedName>
        <fullName evidence="8">DMT family transporter</fullName>
    </submittedName>
</protein>
<keyword evidence="9" id="KW-1185">Reference proteome</keyword>
<dbReference type="RefSeq" id="WP_345972965.1">
    <property type="nucleotide sequence ID" value="NZ_CP147920.1"/>
</dbReference>
<dbReference type="Proteomes" id="UP001447842">
    <property type="component" value="Chromosome"/>
</dbReference>
<feature type="domain" description="EamA" evidence="7">
    <location>
        <begin position="7"/>
        <end position="139"/>
    </location>
</feature>
<evidence type="ECO:0000256" key="4">
    <source>
        <dbReference type="ARBA" id="ARBA00022989"/>
    </source>
</evidence>
<dbReference type="PANTHER" id="PTHR32322">
    <property type="entry name" value="INNER MEMBRANE TRANSPORTER"/>
    <property type="match status" value="1"/>
</dbReference>
<evidence type="ECO:0000256" key="5">
    <source>
        <dbReference type="ARBA" id="ARBA00023136"/>
    </source>
</evidence>
<name>A0ABZ3HDP9_9BACT</name>
<organism evidence="8 9">
    <name type="scientific">Sulfurimonas diazotrophicus</name>
    <dbReference type="NCBI Taxonomy" id="3131939"/>
    <lineage>
        <taxon>Bacteria</taxon>
        <taxon>Pseudomonadati</taxon>
        <taxon>Campylobacterota</taxon>
        <taxon>Epsilonproteobacteria</taxon>
        <taxon>Campylobacterales</taxon>
        <taxon>Sulfurimonadaceae</taxon>
        <taxon>Sulfurimonas</taxon>
    </lineage>
</organism>
<evidence type="ECO:0000256" key="6">
    <source>
        <dbReference type="SAM" id="Phobius"/>
    </source>
</evidence>
<proteinExistence type="predicted"/>
<evidence type="ECO:0000256" key="1">
    <source>
        <dbReference type="ARBA" id="ARBA00004651"/>
    </source>
</evidence>
<dbReference type="SUPFAM" id="SSF103481">
    <property type="entry name" value="Multidrug resistance efflux transporter EmrE"/>
    <property type="match status" value="1"/>
</dbReference>
<feature type="transmembrane region" description="Helical" evidence="6">
    <location>
        <begin position="174"/>
        <end position="198"/>
    </location>
</feature>
<gene>
    <name evidence="8" type="ORF">WCY31_02265</name>
</gene>
<sequence>MTPQRQGELYAVILSLLESWFPILALVAVKAIGPLNTYGFVLIIATAVLLLLLYVREGFGGLADKEALPDLLWTSFYITLLFTLVFIGLRYTTAGNMAVILTLQLFFSYLYFNLPGREKLDALHTFAAFLMGAGAVIILFPATFTFNPGDLLILIAAATAPLANLYQKRARQRVSALTILTFRNLAALPVLFGAALLFEGLPTAAALLEVLPAIAAVAVLVYVLAKILWIEALHRIGITKLSAMIAFMPLFTLIFAYPALGEVPTARQLLGTLPILLGAYLITRPLPPGREP</sequence>
<feature type="transmembrane region" description="Helical" evidence="6">
    <location>
        <begin position="210"/>
        <end position="229"/>
    </location>
</feature>
<feature type="transmembrane region" description="Helical" evidence="6">
    <location>
        <begin position="241"/>
        <end position="260"/>
    </location>
</feature>
<dbReference type="Pfam" id="PF00892">
    <property type="entry name" value="EamA"/>
    <property type="match status" value="2"/>
</dbReference>
<dbReference type="InterPro" id="IPR000620">
    <property type="entry name" value="EamA_dom"/>
</dbReference>
<feature type="transmembrane region" description="Helical" evidence="6">
    <location>
        <begin position="67"/>
        <end position="89"/>
    </location>
</feature>
<feature type="transmembrane region" description="Helical" evidence="6">
    <location>
        <begin position="151"/>
        <end position="167"/>
    </location>
</feature>
<keyword evidence="4 6" id="KW-1133">Transmembrane helix</keyword>
<keyword evidence="2" id="KW-1003">Cell membrane</keyword>
<evidence type="ECO:0000256" key="3">
    <source>
        <dbReference type="ARBA" id="ARBA00022692"/>
    </source>
</evidence>
<accession>A0ABZ3HDP9</accession>
<keyword evidence="5 6" id="KW-0472">Membrane</keyword>
<dbReference type="InterPro" id="IPR037185">
    <property type="entry name" value="EmrE-like"/>
</dbReference>
<keyword evidence="3 6" id="KW-0812">Transmembrane</keyword>
<evidence type="ECO:0000259" key="7">
    <source>
        <dbReference type="Pfam" id="PF00892"/>
    </source>
</evidence>
<feature type="transmembrane region" description="Helical" evidence="6">
    <location>
        <begin position="126"/>
        <end position="145"/>
    </location>
</feature>
<reference evidence="8 9" key="1">
    <citation type="submission" date="2024-03" db="EMBL/GenBank/DDBJ databases">
        <title>Sulfurimonas sp. HSL3-1.</title>
        <authorList>
            <person name="Wang S."/>
        </authorList>
    </citation>
    <scope>NUCLEOTIDE SEQUENCE [LARGE SCALE GENOMIC DNA]</scope>
    <source>
        <strain evidence="8 9">HSL3-1</strain>
    </source>
</reference>
<feature type="transmembrane region" description="Helical" evidence="6">
    <location>
        <begin position="9"/>
        <end position="29"/>
    </location>
</feature>
<dbReference type="InterPro" id="IPR050638">
    <property type="entry name" value="AA-Vitamin_Transporters"/>
</dbReference>
<evidence type="ECO:0000313" key="9">
    <source>
        <dbReference type="Proteomes" id="UP001447842"/>
    </source>
</evidence>
<dbReference type="PANTHER" id="PTHR32322:SF18">
    <property type="entry name" value="S-ADENOSYLMETHIONINE_S-ADENOSYLHOMOCYSTEINE TRANSPORTER"/>
    <property type="match status" value="1"/>
</dbReference>
<feature type="transmembrane region" description="Helical" evidence="6">
    <location>
        <begin position="95"/>
        <end position="114"/>
    </location>
</feature>
<feature type="transmembrane region" description="Helical" evidence="6">
    <location>
        <begin position="35"/>
        <end position="55"/>
    </location>
</feature>
<feature type="domain" description="EamA" evidence="7">
    <location>
        <begin position="148"/>
        <end position="283"/>
    </location>
</feature>
<comment type="subcellular location">
    <subcellularLocation>
        <location evidence="1">Cell membrane</location>
        <topology evidence="1">Multi-pass membrane protein</topology>
    </subcellularLocation>
</comment>
<evidence type="ECO:0000313" key="8">
    <source>
        <dbReference type="EMBL" id="XAU15532.1"/>
    </source>
</evidence>
<evidence type="ECO:0000256" key="2">
    <source>
        <dbReference type="ARBA" id="ARBA00022475"/>
    </source>
</evidence>
<dbReference type="EMBL" id="CP147920">
    <property type="protein sequence ID" value="XAU15532.1"/>
    <property type="molecule type" value="Genomic_DNA"/>
</dbReference>